<dbReference type="Pfam" id="PF00069">
    <property type="entry name" value="Pkinase"/>
    <property type="match status" value="1"/>
</dbReference>
<feature type="region of interest" description="Disordered" evidence="9">
    <location>
        <begin position="111"/>
        <end position="134"/>
    </location>
</feature>
<dbReference type="InterPro" id="IPR008271">
    <property type="entry name" value="Ser/Thr_kinase_AS"/>
</dbReference>
<dbReference type="Proteomes" id="UP000697127">
    <property type="component" value="Unassembled WGS sequence"/>
</dbReference>
<dbReference type="OrthoDB" id="410920at2759"/>
<evidence type="ECO:0000256" key="7">
    <source>
        <dbReference type="ARBA" id="ARBA00047899"/>
    </source>
</evidence>
<feature type="region of interest" description="Disordered" evidence="9">
    <location>
        <begin position="148"/>
        <end position="174"/>
    </location>
</feature>
<feature type="compositionally biased region" description="Polar residues" evidence="9">
    <location>
        <begin position="123"/>
        <end position="132"/>
    </location>
</feature>
<keyword evidence="12" id="KW-1185">Reference proteome</keyword>
<comment type="catalytic activity">
    <reaction evidence="7">
        <text>L-threonyl-[protein] + ATP = O-phospho-L-threonyl-[protein] + ADP + H(+)</text>
        <dbReference type="Rhea" id="RHEA:46608"/>
        <dbReference type="Rhea" id="RHEA-COMP:11060"/>
        <dbReference type="Rhea" id="RHEA-COMP:11605"/>
        <dbReference type="ChEBI" id="CHEBI:15378"/>
        <dbReference type="ChEBI" id="CHEBI:30013"/>
        <dbReference type="ChEBI" id="CHEBI:30616"/>
        <dbReference type="ChEBI" id="CHEBI:61977"/>
        <dbReference type="ChEBI" id="CHEBI:456216"/>
        <dbReference type="EC" id="2.7.11.1"/>
    </reaction>
</comment>
<name>A0A9P6WK99_9ASCO</name>
<proteinExistence type="predicted"/>
<dbReference type="EMBL" id="PUHW01000129">
    <property type="protein sequence ID" value="KAG0688710.1"/>
    <property type="molecule type" value="Genomic_DNA"/>
</dbReference>
<dbReference type="GO" id="GO:0005524">
    <property type="term" value="F:ATP binding"/>
    <property type="evidence" value="ECO:0007669"/>
    <property type="project" value="UniProtKB-KW"/>
</dbReference>
<sequence length="665" mass="76895">MFNKEADNTNNNNINNNKLHGNSMQKNMVTDMDMDVETDHNIIPPPMIGIDDYGNTNNNNITDAFTTPPMQSSQFFDKSKPINSTINKNTVITDKKYGDIQHFPTPLVFHNNSNKVNGERRYSNSNSLNSPTLGKERVFSMNDDDYQKNVNNNSNNGSSSTGSTGSGYSSNISNAENIPSSLRLCKVRQWKNNSNNTDNNNITRRNNIEMKNVLVDKNKFNNNNERYFSEYRPENNERISSISTMSSTNDERRSYNDNDNDTSQQLFRNIRPVDRVVSLPFNFQRNDQNKSLNEYMQLSESIPKSNVKLEEKDEEEEEEEKEEEEEEEPEEEQAQEQEQGTMNDDLPRVIELNSIDEPIHYQSWTIIKKIGEGSFSKVYLANDNETAIKITDIKYNKDGNYSEELQLRIKNSLIRELEILKILKHPNIIKLIGTDYDINNEKKIEVNKITMAIEYCKGGDLFDFIDKYRSKLSCELIQCIFANIVSALYYMHNLNICHRDIKLENLLLKFNPKLILSNGINKSKNHEPIIILSDFGLSKKIDNLNSMLSTRCGSEDYVSPELLLGMPYDGKQNDCWSLGVVLYTILENRLPFDPLPIENNNNKMKRNVKPAHRIAMISWSWYSLKDDVGEFNNPKRIVKKLLCKRSKRADILEIYNDPWCLPYVL</sequence>
<protein>
    <recommendedName>
        <fullName evidence="1">non-specific serine/threonine protein kinase</fullName>
        <ecNumber evidence="1">2.7.11.1</ecNumber>
    </recommendedName>
</protein>
<dbReference type="SUPFAM" id="SSF56112">
    <property type="entry name" value="Protein kinase-like (PK-like)"/>
    <property type="match status" value="1"/>
</dbReference>
<dbReference type="PANTHER" id="PTHR24343">
    <property type="entry name" value="SERINE/THREONINE KINASE"/>
    <property type="match status" value="1"/>
</dbReference>
<comment type="catalytic activity">
    <reaction evidence="8">
        <text>L-seryl-[protein] + ATP = O-phospho-L-seryl-[protein] + ADP + H(+)</text>
        <dbReference type="Rhea" id="RHEA:17989"/>
        <dbReference type="Rhea" id="RHEA-COMP:9863"/>
        <dbReference type="Rhea" id="RHEA-COMP:11604"/>
        <dbReference type="ChEBI" id="CHEBI:15378"/>
        <dbReference type="ChEBI" id="CHEBI:29999"/>
        <dbReference type="ChEBI" id="CHEBI:30616"/>
        <dbReference type="ChEBI" id="CHEBI:83421"/>
        <dbReference type="ChEBI" id="CHEBI:456216"/>
        <dbReference type="EC" id="2.7.11.1"/>
    </reaction>
</comment>
<feature type="region of interest" description="Disordered" evidence="9">
    <location>
        <begin position="295"/>
        <end position="345"/>
    </location>
</feature>
<keyword evidence="5" id="KW-0418">Kinase</keyword>
<evidence type="ECO:0000259" key="10">
    <source>
        <dbReference type="PROSITE" id="PS50011"/>
    </source>
</evidence>
<dbReference type="PROSITE" id="PS50011">
    <property type="entry name" value="PROTEIN_KINASE_DOM"/>
    <property type="match status" value="1"/>
</dbReference>
<dbReference type="PROSITE" id="PS00108">
    <property type="entry name" value="PROTEIN_KINASE_ST"/>
    <property type="match status" value="1"/>
</dbReference>
<evidence type="ECO:0000256" key="4">
    <source>
        <dbReference type="ARBA" id="ARBA00022741"/>
    </source>
</evidence>
<keyword evidence="2" id="KW-0723">Serine/threonine-protein kinase</keyword>
<evidence type="ECO:0000256" key="1">
    <source>
        <dbReference type="ARBA" id="ARBA00012513"/>
    </source>
</evidence>
<keyword evidence="6" id="KW-0067">ATP-binding</keyword>
<keyword evidence="3" id="KW-0808">Transferase</keyword>
<accession>A0A9P6WK99</accession>
<feature type="compositionally biased region" description="Low complexity" evidence="9">
    <location>
        <begin position="8"/>
        <end position="17"/>
    </location>
</feature>
<reference evidence="11" key="1">
    <citation type="submission" date="2020-11" db="EMBL/GenBank/DDBJ databases">
        <title>Kefir isolates.</title>
        <authorList>
            <person name="Marcisauskas S."/>
            <person name="Kim Y."/>
            <person name="Blasche S."/>
        </authorList>
    </citation>
    <scope>NUCLEOTIDE SEQUENCE</scope>
    <source>
        <strain evidence="11">Olga-1</strain>
    </source>
</reference>
<evidence type="ECO:0000256" key="3">
    <source>
        <dbReference type="ARBA" id="ARBA00022679"/>
    </source>
</evidence>
<organism evidence="11 12">
    <name type="scientific">Pichia californica</name>
    <dbReference type="NCBI Taxonomy" id="460514"/>
    <lineage>
        <taxon>Eukaryota</taxon>
        <taxon>Fungi</taxon>
        <taxon>Dikarya</taxon>
        <taxon>Ascomycota</taxon>
        <taxon>Saccharomycotina</taxon>
        <taxon>Pichiomycetes</taxon>
        <taxon>Pichiales</taxon>
        <taxon>Pichiaceae</taxon>
        <taxon>Pichia</taxon>
    </lineage>
</organism>
<evidence type="ECO:0000256" key="2">
    <source>
        <dbReference type="ARBA" id="ARBA00022527"/>
    </source>
</evidence>
<evidence type="ECO:0000256" key="9">
    <source>
        <dbReference type="SAM" id="MobiDB-lite"/>
    </source>
</evidence>
<keyword evidence="4" id="KW-0547">Nucleotide-binding</keyword>
<evidence type="ECO:0000313" key="12">
    <source>
        <dbReference type="Proteomes" id="UP000697127"/>
    </source>
</evidence>
<evidence type="ECO:0000256" key="5">
    <source>
        <dbReference type="ARBA" id="ARBA00022777"/>
    </source>
</evidence>
<feature type="compositionally biased region" description="Low complexity" evidence="9">
    <location>
        <begin position="149"/>
        <end position="174"/>
    </location>
</feature>
<evidence type="ECO:0000256" key="6">
    <source>
        <dbReference type="ARBA" id="ARBA00022840"/>
    </source>
</evidence>
<gene>
    <name evidence="11" type="ORF">C6P40_000624</name>
</gene>
<feature type="region of interest" description="Disordered" evidence="9">
    <location>
        <begin position="1"/>
        <end position="21"/>
    </location>
</feature>
<feature type="compositionally biased region" description="Polar residues" evidence="9">
    <location>
        <begin position="238"/>
        <end position="248"/>
    </location>
</feature>
<dbReference type="GO" id="GO:0005938">
    <property type="term" value="C:cell cortex"/>
    <property type="evidence" value="ECO:0007669"/>
    <property type="project" value="TreeGrafter"/>
</dbReference>
<dbReference type="GO" id="GO:0004674">
    <property type="term" value="F:protein serine/threonine kinase activity"/>
    <property type="evidence" value="ECO:0007669"/>
    <property type="project" value="UniProtKB-KW"/>
</dbReference>
<feature type="domain" description="Protein kinase" evidence="10">
    <location>
        <begin position="364"/>
        <end position="660"/>
    </location>
</feature>
<dbReference type="EC" id="2.7.11.1" evidence="1"/>
<evidence type="ECO:0000313" key="11">
    <source>
        <dbReference type="EMBL" id="KAG0688710.1"/>
    </source>
</evidence>
<dbReference type="InterPro" id="IPR011009">
    <property type="entry name" value="Kinase-like_dom_sf"/>
</dbReference>
<feature type="region of interest" description="Disordered" evidence="9">
    <location>
        <begin position="238"/>
        <end position="266"/>
    </location>
</feature>
<comment type="caution">
    <text evidence="11">The sequence shown here is derived from an EMBL/GenBank/DDBJ whole genome shotgun (WGS) entry which is preliminary data.</text>
</comment>
<dbReference type="Gene3D" id="1.10.510.10">
    <property type="entry name" value="Transferase(Phosphotransferase) domain 1"/>
    <property type="match status" value="1"/>
</dbReference>
<feature type="compositionally biased region" description="Acidic residues" evidence="9">
    <location>
        <begin position="312"/>
        <end position="335"/>
    </location>
</feature>
<dbReference type="AlphaFoldDB" id="A0A9P6WK99"/>
<evidence type="ECO:0000256" key="8">
    <source>
        <dbReference type="ARBA" id="ARBA00048679"/>
    </source>
</evidence>
<dbReference type="PANTHER" id="PTHR24343:SF324">
    <property type="entry name" value="SERINE_THREONINE-PROTEIN KINASE PRR1"/>
    <property type="match status" value="1"/>
</dbReference>
<dbReference type="InterPro" id="IPR000719">
    <property type="entry name" value="Prot_kinase_dom"/>
</dbReference>
<feature type="compositionally biased region" description="Polar residues" evidence="9">
    <location>
        <begin position="295"/>
        <end position="304"/>
    </location>
</feature>
<dbReference type="SMART" id="SM00220">
    <property type="entry name" value="S_TKc"/>
    <property type="match status" value="1"/>
</dbReference>